<protein>
    <submittedName>
        <fullName evidence="5">HSP20 family protein</fullName>
    </submittedName>
</protein>
<dbReference type="InterPro" id="IPR031107">
    <property type="entry name" value="Small_HSP"/>
</dbReference>
<evidence type="ECO:0000256" key="1">
    <source>
        <dbReference type="PROSITE-ProRule" id="PRU00285"/>
    </source>
</evidence>
<dbReference type="PROSITE" id="PS51203">
    <property type="entry name" value="CS"/>
    <property type="match status" value="1"/>
</dbReference>
<evidence type="ECO:0000313" key="6">
    <source>
        <dbReference type="Proteomes" id="UP000063234"/>
    </source>
</evidence>
<dbReference type="InterPro" id="IPR007052">
    <property type="entry name" value="CS_dom"/>
</dbReference>
<dbReference type="Proteomes" id="UP000063234">
    <property type="component" value="Chromosome"/>
</dbReference>
<dbReference type="OrthoDB" id="9811615at2"/>
<dbReference type="STRING" id="1298851.TST_1223"/>
<accession>A0A0S3QUL2</accession>
<organism evidence="5 6">
    <name type="scientific">Thermosulfidibacter takaii (strain DSM 17441 / JCM 13301 / NBRC 103674 / ABI70S6)</name>
    <dbReference type="NCBI Taxonomy" id="1298851"/>
    <lineage>
        <taxon>Bacteria</taxon>
        <taxon>Pseudomonadati</taxon>
        <taxon>Thermosulfidibacterota</taxon>
        <taxon>Thermosulfidibacteria</taxon>
        <taxon>Thermosulfidibacterales</taxon>
        <taxon>Thermosulfidibacteraceae</taxon>
    </lineage>
</organism>
<dbReference type="Gene3D" id="2.60.40.790">
    <property type="match status" value="1"/>
</dbReference>
<dbReference type="EMBL" id="AP013035">
    <property type="protein sequence ID" value="BAT72011.1"/>
    <property type="molecule type" value="Genomic_DNA"/>
</dbReference>
<evidence type="ECO:0000313" key="5">
    <source>
        <dbReference type="EMBL" id="BAT72011.1"/>
    </source>
</evidence>
<dbReference type="RefSeq" id="WP_068550790.1">
    <property type="nucleotide sequence ID" value="NZ_AP013035.1"/>
</dbReference>
<name>A0A0S3QUL2_THET7</name>
<dbReference type="InterPro" id="IPR008978">
    <property type="entry name" value="HSP20-like_chaperone"/>
</dbReference>
<dbReference type="InterPro" id="IPR002068">
    <property type="entry name" value="A-crystallin/Hsp20_dom"/>
</dbReference>
<keyword evidence="6" id="KW-1185">Reference proteome</keyword>
<sequence length="147" mass="17090">MAIQKWDPFKELTSLKTQMDKIFESLLGESEDIKSGSWVPPVDIYETENEIVIKAEVPGVTLNDIEIKLEDDTLVIRGEKKFERDMEKETYHRAERVYGKFQRSFVIPKTIDKEKIKASLKHGVLTIVLPKKEEVKPKEITIQVEEE</sequence>
<evidence type="ECO:0000259" key="4">
    <source>
        <dbReference type="PROSITE" id="PS51203"/>
    </source>
</evidence>
<comment type="similarity">
    <text evidence="1 2">Belongs to the small heat shock protein (HSP20) family.</text>
</comment>
<evidence type="ECO:0000256" key="2">
    <source>
        <dbReference type="RuleBase" id="RU003616"/>
    </source>
</evidence>
<dbReference type="AlphaFoldDB" id="A0A0S3QUL2"/>
<proteinExistence type="inferred from homology"/>
<dbReference type="PANTHER" id="PTHR11527">
    <property type="entry name" value="HEAT-SHOCK PROTEIN 20 FAMILY MEMBER"/>
    <property type="match status" value="1"/>
</dbReference>
<gene>
    <name evidence="5" type="ORF">TST_1223</name>
</gene>
<dbReference type="SUPFAM" id="SSF49764">
    <property type="entry name" value="HSP20-like chaperones"/>
    <property type="match status" value="1"/>
</dbReference>
<dbReference type="PROSITE" id="PS01031">
    <property type="entry name" value="SHSP"/>
    <property type="match status" value="1"/>
</dbReference>
<dbReference type="CDD" id="cd06464">
    <property type="entry name" value="ACD_sHsps-like"/>
    <property type="match status" value="1"/>
</dbReference>
<dbReference type="Pfam" id="PF00011">
    <property type="entry name" value="HSP20"/>
    <property type="match status" value="1"/>
</dbReference>
<reference evidence="6" key="1">
    <citation type="journal article" date="2018" name="Science">
        <title>A primordial and reversible TCA cycle in a facultatively chemolithoautotrophic thermophile.</title>
        <authorList>
            <person name="Nunoura T."/>
            <person name="Chikaraishi Y."/>
            <person name="Izaki R."/>
            <person name="Suwa T."/>
            <person name="Sato T."/>
            <person name="Harada T."/>
            <person name="Mori K."/>
            <person name="Kato Y."/>
            <person name="Miyazaki M."/>
            <person name="Shimamura S."/>
            <person name="Yanagawa K."/>
            <person name="Shuto A."/>
            <person name="Ohkouchi N."/>
            <person name="Fujita N."/>
            <person name="Takaki Y."/>
            <person name="Atomi H."/>
            <person name="Takai K."/>
        </authorList>
    </citation>
    <scope>NUCLEOTIDE SEQUENCE [LARGE SCALE GENOMIC DNA]</scope>
    <source>
        <strain evidence="6">DSM 17441 / JCM 13301 / NBRC 103674 / ABI70S6</strain>
    </source>
</reference>
<dbReference type="KEGG" id="ttk:TST_1223"/>
<feature type="domain" description="CS" evidence="4">
    <location>
        <begin position="37"/>
        <end position="140"/>
    </location>
</feature>
<evidence type="ECO:0000259" key="3">
    <source>
        <dbReference type="PROSITE" id="PS01031"/>
    </source>
</evidence>
<feature type="domain" description="SHSP" evidence="3">
    <location>
        <begin position="33"/>
        <end position="145"/>
    </location>
</feature>